<organism evidence="1 2">
    <name type="scientific">Altererythrobacter epoxidivorans</name>
    <dbReference type="NCBI Taxonomy" id="361183"/>
    <lineage>
        <taxon>Bacteria</taxon>
        <taxon>Pseudomonadati</taxon>
        <taxon>Pseudomonadota</taxon>
        <taxon>Alphaproteobacteria</taxon>
        <taxon>Sphingomonadales</taxon>
        <taxon>Erythrobacteraceae</taxon>
        <taxon>Altererythrobacter</taxon>
    </lineage>
</organism>
<proteinExistence type="predicted"/>
<accession>A0A0M4LSR0</accession>
<name>A0A0M4LSR0_9SPHN</name>
<evidence type="ECO:0000313" key="1">
    <source>
        <dbReference type="EMBL" id="ALE15629.1"/>
    </source>
</evidence>
<sequence length="40" mass="4332">MRHAGGKRTSDVHETGASLLAGNLLDHYLSIAHSDYPVQL</sequence>
<dbReference type="EMBL" id="CP012669">
    <property type="protein sequence ID" value="ALE15629.1"/>
    <property type="molecule type" value="Genomic_DNA"/>
</dbReference>
<dbReference type="KEGG" id="aep:AMC99_00314"/>
<gene>
    <name evidence="1" type="ORF">AMC99_00314</name>
</gene>
<dbReference type="STRING" id="361183.AMC99_00314"/>
<evidence type="ECO:0000313" key="2">
    <source>
        <dbReference type="Proteomes" id="UP000057938"/>
    </source>
</evidence>
<reference evidence="1 2" key="1">
    <citation type="submission" date="2015-09" db="EMBL/GenBank/DDBJ databases">
        <title>Complete genome sequence of a benzo[a]pyrene-degrading bacterium Altererythrobacter epoxidivorans CGMCC 1.7731T.</title>
        <authorList>
            <person name="Li Z."/>
            <person name="Cheng H."/>
            <person name="Huo Y."/>
            <person name="Xu X."/>
        </authorList>
    </citation>
    <scope>NUCLEOTIDE SEQUENCE [LARGE SCALE GENOMIC DNA]</scope>
    <source>
        <strain evidence="1 2">CGMCC 1.7731</strain>
    </source>
</reference>
<keyword evidence="2" id="KW-1185">Reference proteome</keyword>
<protein>
    <submittedName>
        <fullName evidence="1">Uncharacterized protein</fullName>
    </submittedName>
</protein>
<dbReference type="AlphaFoldDB" id="A0A0M4LSR0"/>
<dbReference type="Proteomes" id="UP000057938">
    <property type="component" value="Chromosome"/>
</dbReference>